<dbReference type="InterPro" id="IPR013783">
    <property type="entry name" value="Ig-like_fold"/>
</dbReference>
<dbReference type="Proteomes" id="UP000652681">
    <property type="component" value="Unassembled WGS sequence"/>
</dbReference>
<keyword evidence="2" id="KW-1185">Reference proteome</keyword>
<evidence type="ECO:0008006" key="3">
    <source>
        <dbReference type="Google" id="ProtNLM"/>
    </source>
</evidence>
<dbReference type="PROSITE" id="PS51257">
    <property type="entry name" value="PROKAR_LIPOPROTEIN"/>
    <property type="match status" value="1"/>
</dbReference>
<evidence type="ECO:0000313" key="1">
    <source>
        <dbReference type="EMBL" id="MBC9813809.1"/>
    </source>
</evidence>
<sequence>MKNRIFFLIIAAVLVATGCKEIIAKNITSELPVLIVPSVNDTIQFNPVQFKWEPMDGATKYRLQVVTPGFSNIAYFTLDTVVTGTEFYAALDSAQYQLKLTALNAGYESQVLGPITFWVGVQPSSGTGTSVSLTSPLAGAYKQENFTGPFEWSTVASATSYEFSLRQGNVFATGNPIHFQNNISTSIINLPSSLALGEGEYSWGVKAYLSNGTETGYSTRTFAVDVTNPNTPAGTFTPSGTFETGTVTFSWNNGIDPGVIKAPVTSVLQIASDSGFSTIWEEESVQGNTAAIDMSSAPVGVYYWRVYNTDAAGNSSTYSTTNQFTLN</sequence>
<gene>
    <name evidence="1" type="ORF">H9Y05_15140</name>
</gene>
<accession>A0A8J6TU24</accession>
<dbReference type="RefSeq" id="WP_163492942.1">
    <property type="nucleotide sequence ID" value="NZ_JACVEL010000016.1"/>
</dbReference>
<dbReference type="Gene3D" id="2.60.40.10">
    <property type="entry name" value="Immunoglobulins"/>
    <property type="match status" value="3"/>
</dbReference>
<reference evidence="1" key="1">
    <citation type="submission" date="2020-09" db="EMBL/GenBank/DDBJ databases">
        <title>Taishania pollutisoli gen. nov., sp. nov., Isolated from Tetrabromobisphenol A-Contaminated Soil.</title>
        <authorList>
            <person name="Chen Q."/>
        </authorList>
    </citation>
    <scope>NUCLEOTIDE SEQUENCE</scope>
    <source>
        <strain evidence="1">CZZ-1</strain>
    </source>
</reference>
<evidence type="ECO:0000313" key="2">
    <source>
        <dbReference type="Proteomes" id="UP000652681"/>
    </source>
</evidence>
<dbReference type="EMBL" id="JACVEL010000016">
    <property type="protein sequence ID" value="MBC9813809.1"/>
    <property type="molecule type" value="Genomic_DNA"/>
</dbReference>
<comment type="caution">
    <text evidence="1">The sequence shown here is derived from an EMBL/GenBank/DDBJ whole genome shotgun (WGS) entry which is preliminary data.</text>
</comment>
<name>A0A8J6TU24_9FLAO</name>
<proteinExistence type="predicted"/>
<dbReference type="AlphaFoldDB" id="A0A8J6TU24"/>
<protein>
    <recommendedName>
        <fullName evidence="3">Fibronectin type-III domain-containing protein</fullName>
    </recommendedName>
</protein>
<organism evidence="1 2">
    <name type="scientific">Taishania pollutisoli</name>
    <dbReference type="NCBI Taxonomy" id="2766479"/>
    <lineage>
        <taxon>Bacteria</taxon>
        <taxon>Pseudomonadati</taxon>
        <taxon>Bacteroidota</taxon>
        <taxon>Flavobacteriia</taxon>
        <taxon>Flavobacteriales</taxon>
        <taxon>Crocinitomicaceae</taxon>
        <taxon>Taishania</taxon>
    </lineage>
</organism>